<gene>
    <name evidence="2" type="ORF">TH53_17925</name>
</gene>
<dbReference type="CDD" id="cd00146">
    <property type="entry name" value="PKD"/>
    <property type="match status" value="1"/>
</dbReference>
<dbReference type="InterPro" id="IPR000601">
    <property type="entry name" value="PKD_dom"/>
</dbReference>
<dbReference type="Gene3D" id="2.60.40.10">
    <property type="entry name" value="Immunoglobulins"/>
    <property type="match status" value="1"/>
</dbReference>
<name>A0A0D0GIM2_9SPHI</name>
<evidence type="ECO:0000259" key="1">
    <source>
        <dbReference type="PROSITE" id="PS50093"/>
    </source>
</evidence>
<dbReference type="PROSITE" id="PS50093">
    <property type="entry name" value="PKD"/>
    <property type="match status" value="1"/>
</dbReference>
<dbReference type="SUPFAM" id="SSF52058">
    <property type="entry name" value="L domain-like"/>
    <property type="match status" value="1"/>
</dbReference>
<proteinExistence type="predicted"/>
<feature type="domain" description="PKD" evidence="1">
    <location>
        <begin position="232"/>
        <end position="277"/>
    </location>
</feature>
<evidence type="ECO:0000313" key="3">
    <source>
        <dbReference type="Proteomes" id="UP000032049"/>
    </source>
</evidence>
<organism evidence="2 3">
    <name type="scientific">Pedobacter lusitanus</name>
    <dbReference type="NCBI Taxonomy" id="1503925"/>
    <lineage>
        <taxon>Bacteria</taxon>
        <taxon>Pseudomonadati</taxon>
        <taxon>Bacteroidota</taxon>
        <taxon>Sphingobacteriia</taxon>
        <taxon>Sphingobacteriales</taxon>
        <taxon>Sphingobacteriaceae</taxon>
        <taxon>Pedobacter</taxon>
    </lineage>
</organism>
<comment type="caution">
    <text evidence="2">The sequence shown here is derived from an EMBL/GenBank/DDBJ whole genome shotgun (WGS) entry which is preliminary data.</text>
</comment>
<dbReference type="InterPro" id="IPR026906">
    <property type="entry name" value="LRR_5"/>
</dbReference>
<dbReference type="RefSeq" id="WP_041883939.1">
    <property type="nucleotide sequence ID" value="NZ_CP157278.1"/>
</dbReference>
<protein>
    <recommendedName>
        <fullName evidence="1">PKD domain-containing protein</fullName>
    </recommendedName>
</protein>
<accession>A0A0D0GIM2</accession>
<dbReference type="InterPro" id="IPR013783">
    <property type="entry name" value="Ig-like_fold"/>
</dbReference>
<dbReference type="InterPro" id="IPR035986">
    <property type="entry name" value="PKD_dom_sf"/>
</dbReference>
<sequence>MAKQALNTIKNWFKTGLKPSQQQFWDTWDSFLHKDEMIPTASIENLDRRFDEKADQEAFSGHLADAIAHGSNKVDKEPGKGLSSNDYTAQDKQKLDRLYNFDDTEILDQLEVINLKNTTQDTDIAGLKDLAATINSKENIIAPGTTAQYFRGDKTWQTLDKGIVGLNNLPVYTTNYDALEGGLGDGDFYRMPEFLGNYAVAAASVNMASPIIITLTVIRDNYTMSDGSVIYSSSGRPIDFFIDYGDGDSQKSNGITAAIKHTYKKAGTYKIKLFFSDYSMVNSVYISDSCVTKTENISRLKDLPLFTVSKGNLGYFNTKMPSRLQVFALSNGEDGKNNDIVTGIDLDIFNDHISSYLAIQILATALNKIDFNVGLPASLDNIVISMNKQLKNINLDMFKNCVNLRSIDFNLNDNLSEVNSTISLPSSLTRFSMDTSKITSFNPDRFKNCLNLSFIAIEKSNLASFTPLVFLSQRLKQLNLKGNKFSVEEVNNILIDLDKLEFTSLSVELNNQNPPAVPTGAGLAAKERLIAKGFSITTDTAAVE</sequence>
<dbReference type="InterPro" id="IPR032675">
    <property type="entry name" value="LRR_dom_sf"/>
</dbReference>
<dbReference type="Gene3D" id="3.80.10.10">
    <property type="entry name" value="Ribonuclease Inhibitor"/>
    <property type="match status" value="1"/>
</dbReference>
<keyword evidence="3" id="KW-1185">Reference proteome</keyword>
<dbReference type="Pfam" id="PF13306">
    <property type="entry name" value="LRR_5"/>
    <property type="match status" value="1"/>
</dbReference>
<reference evidence="2 3" key="1">
    <citation type="submission" date="2015-01" db="EMBL/GenBank/DDBJ databases">
        <title>Draft genome sequence of Pedobacter sp. NL19 isolated from sludge of an effluent treatment pond in an abandoned uranium mine.</title>
        <authorList>
            <person name="Santos T."/>
            <person name="Caetano T."/>
            <person name="Covas C."/>
            <person name="Cruz A."/>
            <person name="Mendo S."/>
        </authorList>
    </citation>
    <scope>NUCLEOTIDE SEQUENCE [LARGE SCALE GENOMIC DNA]</scope>
    <source>
        <strain evidence="2 3">NL19</strain>
    </source>
</reference>
<dbReference type="STRING" id="1503925.TH53_17925"/>
<dbReference type="AlphaFoldDB" id="A0A0D0GIM2"/>
<dbReference type="Proteomes" id="UP000032049">
    <property type="component" value="Unassembled WGS sequence"/>
</dbReference>
<dbReference type="SUPFAM" id="SSF49299">
    <property type="entry name" value="PKD domain"/>
    <property type="match status" value="1"/>
</dbReference>
<dbReference type="EMBL" id="JXRA01000078">
    <property type="protein sequence ID" value="KIO75940.1"/>
    <property type="molecule type" value="Genomic_DNA"/>
</dbReference>
<dbReference type="OrthoDB" id="6315383at2"/>
<evidence type="ECO:0000313" key="2">
    <source>
        <dbReference type="EMBL" id="KIO75940.1"/>
    </source>
</evidence>